<organism evidence="3 4">
    <name type="scientific">Nocardiopsis mangrovi</name>
    <dbReference type="NCBI Taxonomy" id="1179818"/>
    <lineage>
        <taxon>Bacteria</taxon>
        <taxon>Bacillati</taxon>
        <taxon>Actinomycetota</taxon>
        <taxon>Actinomycetes</taxon>
        <taxon>Streptosporangiales</taxon>
        <taxon>Nocardiopsidaceae</taxon>
        <taxon>Nocardiopsis</taxon>
    </lineage>
</organism>
<proteinExistence type="predicted"/>
<dbReference type="InterPro" id="IPR003615">
    <property type="entry name" value="HNH_nuc"/>
</dbReference>
<reference evidence="4" key="1">
    <citation type="journal article" date="2019" name="Int. J. Syst. Evol. Microbiol.">
        <title>The Global Catalogue of Microorganisms (GCM) 10K type strain sequencing project: providing services to taxonomists for standard genome sequencing and annotation.</title>
        <authorList>
            <consortium name="The Broad Institute Genomics Platform"/>
            <consortium name="The Broad Institute Genome Sequencing Center for Infectious Disease"/>
            <person name="Wu L."/>
            <person name="Ma J."/>
        </authorList>
    </citation>
    <scope>NUCLEOTIDE SEQUENCE [LARGE SCALE GENOMIC DNA]</scope>
    <source>
        <strain evidence="4">XZYJ18</strain>
    </source>
</reference>
<dbReference type="CDD" id="cd00085">
    <property type="entry name" value="HNHc"/>
    <property type="match status" value="1"/>
</dbReference>
<evidence type="ECO:0000313" key="3">
    <source>
        <dbReference type="EMBL" id="MFC4560580.1"/>
    </source>
</evidence>
<sequence>MSTPPAIDLPREVTPDDPPPAPAGGLMADWVLALDVSAMTGDEQLDLIRRLEAAKRWLESAQLEAMSAFARTRRHHAPPDAVQVSAEEEAAAEIGCELALPSGLVLARITHAYRLSEDLPAVREALAAGDIDEYRTRIIADAAPLDWDPATTAAYQARMLAEMDDKSGVRLKNLAKKVVYALDPTGTEERKARTIADRAVRVRHGEPATAPGTATVSITDIDATDALAIHQRLGCIARAIQADAPGTQDMHPGDEHASLDRLRADVAVGLLLGRLPVTTGTEVPADAAEHGVPDPAPEGGDGAQAQVVIPGMAVPTPAPFSPVGKLHVIIPLSALPKEMGGANNRSLGEIPGHGPILAEAARELAKGATSKATRWCYTVVDADGNPVADGTTAYRPPPLLRSHIDSRDRTCRFPHCNRPAVECDADHTTPHHLGGATSAANLAALCRRHHRLKQHPAWTLTQPSPGTLVWRTPHNRTHTTTRDPYPGQ</sequence>
<evidence type="ECO:0000313" key="4">
    <source>
        <dbReference type="Proteomes" id="UP001595923"/>
    </source>
</evidence>
<protein>
    <submittedName>
        <fullName evidence="3">DUF222 domain-containing protein</fullName>
    </submittedName>
</protein>
<feature type="region of interest" description="Disordered" evidence="1">
    <location>
        <begin position="458"/>
        <end position="488"/>
    </location>
</feature>
<feature type="region of interest" description="Disordered" evidence="1">
    <location>
        <begin position="281"/>
        <end position="301"/>
    </location>
</feature>
<evidence type="ECO:0000256" key="1">
    <source>
        <dbReference type="SAM" id="MobiDB-lite"/>
    </source>
</evidence>
<name>A0ABV9DRH0_9ACTN</name>
<dbReference type="Proteomes" id="UP001595923">
    <property type="component" value="Unassembled WGS sequence"/>
</dbReference>
<dbReference type="SMART" id="SM00507">
    <property type="entry name" value="HNHc"/>
    <property type="match status" value="1"/>
</dbReference>
<comment type="caution">
    <text evidence="3">The sequence shown here is derived from an EMBL/GenBank/DDBJ whole genome shotgun (WGS) entry which is preliminary data.</text>
</comment>
<gene>
    <name evidence="3" type="ORF">ACFO4E_01790</name>
</gene>
<dbReference type="Pfam" id="PF02720">
    <property type="entry name" value="DUF222"/>
    <property type="match status" value="1"/>
</dbReference>
<dbReference type="EMBL" id="JBHSFQ010000001">
    <property type="protein sequence ID" value="MFC4560580.1"/>
    <property type="molecule type" value="Genomic_DNA"/>
</dbReference>
<feature type="region of interest" description="Disordered" evidence="1">
    <location>
        <begin position="1"/>
        <end position="22"/>
    </location>
</feature>
<dbReference type="Gene3D" id="1.10.30.50">
    <property type="match status" value="1"/>
</dbReference>
<accession>A0ABV9DRH0</accession>
<feature type="domain" description="HNH nuclease" evidence="2">
    <location>
        <begin position="399"/>
        <end position="451"/>
    </location>
</feature>
<dbReference type="InterPro" id="IPR003870">
    <property type="entry name" value="DUF222"/>
</dbReference>
<evidence type="ECO:0000259" key="2">
    <source>
        <dbReference type="SMART" id="SM00507"/>
    </source>
</evidence>
<dbReference type="RefSeq" id="WP_378570820.1">
    <property type="nucleotide sequence ID" value="NZ_JBHSFQ010000001.1"/>
</dbReference>
<keyword evidence="4" id="KW-1185">Reference proteome</keyword>